<dbReference type="EMBL" id="JZBS01002039">
    <property type="protein sequence ID" value="KKK20382.1"/>
    <property type="molecule type" value="Genomic_DNA"/>
</dbReference>
<dbReference type="OrthoDB" id="3907216at2759"/>
<proteinExistence type="predicted"/>
<gene>
    <name evidence="2" type="ORF">ARAM_003106</name>
</gene>
<evidence type="ECO:0008006" key="4">
    <source>
        <dbReference type="Google" id="ProtNLM"/>
    </source>
</evidence>
<dbReference type="AlphaFoldDB" id="A0A0F8X9V0"/>
<feature type="region of interest" description="Disordered" evidence="1">
    <location>
        <begin position="135"/>
        <end position="176"/>
    </location>
</feature>
<dbReference type="Gene3D" id="2.170.150.70">
    <property type="match status" value="1"/>
</dbReference>
<accession>A0A0F8X9V0</accession>
<name>A0A0F8X9V0_9EURO</name>
<evidence type="ECO:0000313" key="3">
    <source>
        <dbReference type="Proteomes" id="UP000034291"/>
    </source>
</evidence>
<evidence type="ECO:0000256" key="1">
    <source>
        <dbReference type="SAM" id="MobiDB-lite"/>
    </source>
</evidence>
<comment type="caution">
    <text evidence="2">The sequence shown here is derived from an EMBL/GenBank/DDBJ whole genome shotgun (WGS) entry which is preliminary data.</text>
</comment>
<organism evidence="2 3">
    <name type="scientific">Aspergillus rambellii</name>
    <dbReference type="NCBI Taxonomy" id="308745"/>
    <lineage>
        <taxon>Eukaryota</taxon>
        <taxon>Fungi</taxon>
        <taxon>Dikarya</taxon>
        <taxon>Ascomycota</taxon>
        <taxon>Pezizomycotina</taxon>
        <taxon>Eurotiomycetes</taxon>
        <taxon>Eurotiomycetidae</taxon>
        <taxon>Eurotiales</taxon>
        <taxon>Aspergillaceae</taxon>
        <taxon>Aspergillus</taxon>
        <taxon>Aspergillus subgen. Nidulantes</taxon>
    </lineage>
</organism>
<dbReference type="Proteomes" id="UP000034291">
    <property type="component" value="Unassembled WGS sequence"/>
</dbReference>
<dbReference type="InterPro" id="IPR011057">
    <property type="entry name" value="Mss4-like_sf"/>
</dbReference>
<dbReference type="STRING" id="308745.A0A0F8X9V0"/>
<evidence type="ECO:0000313" key="2">
    <source>
        <dbReference type="EMBL" id="KKK20382.1"/>
    </source>
</evidence>
<keyword evidence="3" id="KW-1185">Reference proteome</keyword>
<sequence length="247" mass="27742">MDQHEPLHGSCHCGRNQYLIRIPDDVTEHARIYFDSGRDNRRFYGTPLTAWLRVPLTWYQSHTQSYFPDETHRTIRRIFSPHNAPHTQRVFCGVCGTPLTYWSEIPQGESDYMSVTIGSLRGDDQRMLEDLELLPTSDESEESTAEPNSSSQSSTVAVPSAGLESGLTRTYREGTTGGIPWFEEMIEGSKLGRLMKTRRGVGVSDDQSTTIEWEVSEWTDAGPGEGESSTVQAVGKRKRGQHQNTEG</sequence>
<feature type="region of interest" description="Disordered" evidence="1">
    <location>
        <begin position="215"/>
        <end position="247"/>
    </location>
</feature>
<dbReference type="SUPFAM" id="SSF51316">
    <property type="entry name" value="Mss4-like"/>
    <property type="match status" value="1"/>
</dbReference>
<reference evidence="2 3" key="1">
    <citation type="submission" date="2015-02" db="EMBL/GenBank/DDBJ databases">
        <title>Draft Genome Sequences of Two Closely-Related Aflatoxigenic Aspergillus Species Obtained from the Cote d'Ivoire.</title>
        <authorList>
            <person name="Moore G.G."/>
            <person name="Beltz S.B."/>
            <person name="Mack B.M."/>
        </authorList>
    </citation>
    <scope>NUCLEOTIDE SEQUENCE [LARGE SCALE GENOMIC DNA]</scope>
    <source>
        <strain evidence="2 3">SRRC1468</strain>
    </source>
</reference>
<protein>
    <recommendedName>
        <fullName evidence="4">CENP-V/GFA domain-containing protein</fullName>
    </recommendedName>
</protein>